<reference evidence="2 3" key="1">
    <citation type="submission" date="2015-01" db="EMBL/GenBank/DDBJ databases">
        <title>Comparative genomics of the lactic acid bacteria isolated from the honey bee gut.</title>
        <authorList>
            <person name="Ellegaard K.M."/>
            <person name="Tamarit D."/>
            <person name="Javelind E."/>
            <person name="Olofsson T."/>
            <person name="Andersson S.G."/>
            <person name="Vasquez A."/>
        </authorList>
    </citation>
    <scope>NUCLEOTIDE SEQUENCE [LARGE SCALE GENOMIC DNA]</scope>
    <source>
        <strain evidence="2 3">Hma8</strain>
    </source>
</reference>
<name>A0A0F4LE52_9LACO</name>
<dbReference type="STRING" id="1218507.JF74_09310"/>
<feature type="transmembrane region" description="Helical" evidence="1">
    <location>
        <begin position="114"/>
        <end position="135"/>
    </location>
</feature>
<feature type="transmembrane region" description="Helical" evidence="1">
    <location>
        <begin position="200"/>
        <end position="219"/>
    </location>
</feature>
<feature type="transmembrane region" description="Helical" evidence="1">
    <location>
        <begin position="60"/>
        <end position="79"/>
    </location>
</feature>
<evidence type="ECO:0000313" key="3">
    <source>
        <dbReference type="Proteomes" id="UP000033531"/>
    </source>
</evidence>
<feature type="transmembrane region" description="Helical" evidence="1">
    <location>
        <begin position="21"/>
        <end position="40"/>
    </location>
</feature>
<proteinExistence type="predicted"/>
<keyword evidence="1" id="KW-0472">Membrane</keyword>
<comment type="caution">
    <text evidence="2">The sequence shown here is derived from an EMBL/GenBank/DDBJ whole genome shotgun (WGS) entry which is preliminary data.</text>
</comment>
<dbReference type="OrthoDB" id="2323775at2"/>
<dbReference type="PATRIC" id="fig|1218507.3.peg.1101"/>
<evidence type="ECO:0000313" key="2">
    <source>
        <dbReference type="EMBL" id="KJY56593.1"/>
    </source>
</evidence>
<accession>A0A0F4LE52</accession>
<dbReference type="PROSITE" id="PS51257">
    <property type="entry name" value="PROKAR_LIPOPROTEIN"/>
    <property type="match status" value="1"/>
</dbReference>
<dbReference type="Proteomes" id="UP000033531">
    <property type="component" value="Unassembled WGS sequence"/>
</dbReference>
<sequence>MAEFSRLFNRLFKIKIKKLHILLFFQIIAALACAFFTYYEVINWHIRKNPQNNVGILPEWALYFVFLAFFVIFFVYFITPLQSEKFNRSQTWRLAAISDGQFYLVNVLSTFVSFIYFIVLEFVTVMILLFSSYLTDKPVVYFFRDLLKSIQRNLDINVFWIILGTIFLAILSCFFLYFVISFFNFASRAILDFVPANINGAVVKVLHIVIIFGLIWFFFKIQNIFVYQVLLSVIHPTNYGLNLSSSLPFAILANAISDLILLGSNIFLINHFYEATEHK</sequence>
<keyword evidence="1" id="KW-0812">Transmembrane</keyword>
<evidence type="ECO:0000256" key="1">
    <source>
        <dbReference type="SAM" id="Phobius"/>
    </source>
</evidence>
<feature type="transmembrane region" description="Helical" evidence="1">
    <location>
        <begin position="156"/>
        <end position="180"/>
    </location>
</feature>
<gene>
    <name evidence="2" type="ORF">JF74_09310</name>
</gene>
<keyword evidence="1" id="KW-1133">Transmembrane helix</keyword>
<dbReference type="AlphaFoldDB" id="A0A0F4LE52"/>
<feature type="transmembrane region" description="Helical" evidence="1">
    <location>
        <begin position="247"/>
        <end position="269"/>
    </location>
</feature>
<protein>
    <submittedName>
        <fullName evidence="2">Uncharacterized protein</fullName>
    </submittedName>
</protein>
<dbReference type="RefSeq" id="WP_046324861.1">
    <property type="nucleotide sequence ID" value="NZ_JBHTMT010000001.1"/>
</dbReference>
<dbReference type="HOGENOM" id="CLU_086326_0_0_9"/>
<organism evidence="2 3">
    <name type="scientific">Lactobacillus melliventris</name>
    <dbReference type="NCBI Taxonomy" id="1218507"/>
    <lineage>
        <taxon>Bacteria</taxon>
        <taxon>Bacillati</taxon>
        <taxon>Bacillota</taxon>
        <taxon>Bacilli</taxon>
        <taxon>Lactobacillales</taxon>
        <taxon>Lactobacillaceae</taxon>
        <taxon>Lactobacillus</taxon>
    </lineage>
</organism>
<dbReference type="EMBL" id="JXLI01000010">
    <property type="protein sequence ID" value="KJY56593.1"/>
    <property type="molecule type" value="Genomic_DNA"/>
</dbReference>